<sequence>MAESLCPCGSGKAYAACCGRFIDAGALPETAEQLMRSRYTAFTQAHAPYLLDTWHERTRPAQLDLDEGEPVKWLGLRIDKVAAGGAADTHGEVCFLARWRVGGGKAQRLQECSRFERVDGRWFYVDGDIGA</sequence>
<comment type="similarity">
    <text evidence="1 2">Belongs to the UPF0225 family.</text>
</comment>
<dbReference type="InterPro" id="IPR048469">
    <property type="entry name" value="YchJ-like_M"/>
</dbReference>
<name>A0A191ZJ62_9GAMM</name>
<evidence type="ECO:0000313" key="4">
    <source>
        <dbReference type="EMBL" id="ANJ67882.1"/>
    </source>
</evidence>
<dbReference type="Proteomes" id="UP000078596">
    <property type="component" value="Chromosome"/>
</dbReference>
<evidence type="ECO:0000256" key="1">
    <source>
        <dbReference type="ARBA" id="ARBA00010839"/>
    </source>
</evidence>
<dbReference type="Pfam" id="PF02810">
    <property type="entry name" value="SEC-C"/>
    <property type="match status" value="1"/>
</dbReference>
<accession>A0A191ZJ62</accession>
<dbReference type="OrthoDB" id="21421at2"/>
<dbReference type="SUPFAM" id="SSF54427">
    <property type="entry name" value="NTF2-like"/>
    <property type="match status" value="1"/>
</dbReference>
<dbReference type="RefSeq" id="WP_066101642.1">
    <property type="nucleotide sequence ID" value="NZ_CP016027.1"/>
</dbReference>
<dbReference type="PANTHER" id="PTHR33747">
    <property type="entry name" value="UPF0225 PROTEIN SCO1677"/>
    <property type="match status" value="1"/>
</dbReference>
<gene>
    <name evidence="4" type="ORF">A9404_11285</name>
</gene>
<evidence type="ECO:0000259" key="3">
    <source>
        <dbReference type="Pfam" id="PF17775"/>
    </source>
</evidence>
<dbReference type="HAMAP" id="MF_00612">
    <property type="entry name" value="UPF0225"/>
    <property type="match status" value="1"/>
</dbReference>
<dbReference type="STRING" id="1860122.A9404_11285"/>
<feature type="domain" description="YchJ-like middle NTF2-like" evidence="3">
    <location>
        <begin position="30"/>
        <end position="127"/>
    </location>
</feature>
<dbReference type="InterPro" id="IPR004027">
    <property type="entry name" value="SEC_C_motif"/>
</dbReference>
<reference evidence="4 5" key="1">
    <citation type="submission" date="2016-06" db="EMBL/GenBank/DDBJ databases">
        <title>Insight into the functional genes involving in sulfur oxidation in Pearl River water.</title>
        <authorList>
            <person name="Luo J."/>
            <person name="Tan X."/>
            <person name="Lin W."/>
        </authorList>
    </citation>
    <scope>NUCLEOTIDE SEQUENCE [LARGE SCALE GENOMIC DNA]</scope>
    <source>
        <strain evidence="4 5">LS2</strain>
    </source>
</reference>
<proteinExistence type="inferred from homology"/>
<dbReference type="PANTHER" id="PTHR33747:SF1">
    <property type="entry name" value="ADENYLATE CYCLASE-ASSOCIATED CAP C-TERMINAL DOMAIN-CONTAINING PROTEIN"/>
    <property type="match status" value="1"/>
</dbReference>
<dbReference type="KEGG" id="haz:A9404_11285"/>
<dbReference type="Gene3D" id="3.10.450.50">
    <property type="match status" value="1"/>
</dbReference>
<dbReference type="InterPro" id="IPR023006">
    <property type="entry name" value="YchJ-like"/>
</dbReference>
<evidence type="ECO:0000313" key="5">
    <source>
        <dbReference type="Proteomes" id="UP000078596"/>
    </source>
</evidence>
<dbReference type="AlphaFoldDB" id="A0A191ZJ62"/>
<dbReference type="EMBL" id="CP016027">
    <property type="protein sequence ID" value="ANJ67882.1"/>
    <property type="molecule type" value="Genomic_DNA"/>
</dbReference>
<protein>
    <recommendedName>
        <fullName evidence="2">UPF0225 protein A9404_11285</fullName>
    </recommendedName>
</protein>
<keyword evidence="5" id="KW-1185">Reference proteome</keyword>
<organism evidence="4 5">
    <name type="scientific">Halothiobacillus diazotrophicus</name>
    <dbReference type="NCBI Taxonomy" id="1860122"/>
    <lineage>
        <taxon>Bacteria</taxon>
        <taxon>Pseudomonadati</taxon>
        <taxon>Pseudomonadota</taxon>
        <taxon>Gammaproteobacteria</taxon>
        <taxon>Chromatiales</taxon>
        <taxon>Halothiobacillaceae</taxon>
        <taxon>Halothiobacillus</taxon>
    </lineage>
</organism>
<dbReference type="InterPro" id="IPR032710">
    <property type="entry name" value="NTF2-like_dom_sf"/>
</dbReference>
<dbReference type="SUPFAM" id="SSF103642">
    <property type="entry name" value="Sec-C motif"/>
    <property type="match status" value="1"/>
</dbReference>
<evidence type="ECO:0000256" key="2">
    <source>
        <dbReference type="HAMAP-Rule" id="MF_00612"/>
    </source>
</evidence>
<dbReference type="Pfam" id="PF17775">
    <property type="entry name" value="YchJ_M-like"/>
    <property type="match status" value="1"/>
</dbReference>